<dbReference type="Proteomes" id="UP000837932">
    <property type="component" value="Unassembled WGS sequence"/>
</dbReference>
<keyword evidence="6" id="KW-1133">Transmembrane helix</keyword>
<organism evidence="8 9">
    <name type="scientific">Emticicia aquatica</name>
    <dbReference type="NCBI Taxonomy" id="1681835"/>
    <lineage>
        <taxon>Bacteria</taxon>
        <taxon>Pseudomonadati</taxon>
        <taxon>Bacteroidota</taxon>
        <taxon>Cytophagia</taxon>
        <taxon>Cytophagales</taxon>
        <taxon>Leadbetterellaceae</taxon>
        <taxon>Emticicia</taxon>
    </lineage>
</organism>
<comment type="caution">
    <text evidence="8">The sequence shown here is derived from an EMBL/GenBank/DDBJ whole genome shotgun (WGS) entry which is preliminary data.</text>
</comment>
<dbReference type="Pfam" id="PF02518">
    <property type="entry name" value="HATPase_c"/>
    <property type="match status" value="1"/>
</dbReference>
<dbReference type="InterPro" id="IPR003594">
    <property type="entry name" value="HATPase_dom"/>
</dbReference>
<dbReference type="PANTHER" id="PTHR43304">
    <property type="entry name" value="PHYTOCHROME-LIKE PROTEIN CPH1"/>
    <property type="match status" value="1"/>
</dbReference>
<keyword evidence="9" id="KW-1185">Reference proteome</keyword>
<comment type="catalytic activity">
    <reaction evidence="1">
        <text>ATP + protein L-histidine = ADP + protein N-phospho-L-histidine.</text>
        <dbReference type="EC" id="2.7.13.3"/>
    </reaction>
</comment>
<sequence>MLSFLSLITYNNLRDMSQRNADVTHTYRVRFKNKDLIKTLIDVETGQRGYLLTEDDIFLEPYLQGKTKIGLIQSELRVLLNDNNQQSKRLNKLDELIARKLIIMENGIKNLKKNRTIDTLNLYLGKIYMDKIRSFSEQIDDEEILLLKYRNDLQQSADTSITYYLFGLSGVSLAFLLVFFRLLYLELKRRIGFQNTLENKLAELERTNAELEQFAHITSHDLQEPLRKIRAFSERLNAKQGDQLSEDAKANIKKINQSASRMQQLINDLLAFSRVTNIKDYKHDDINLNEIIKESLEDFSEYISQKDATIITDKLPIIKGVRVQFVQLFNNLLSNSLKYSRQEIRPLIKIQYKQVSGSEIPNAGILQKENLYHRLTFIDNGIGFEEQYSEKIFTIFQRLHNKNEYEGTGIGLALCRRIVTNHNGYILTEVKKGHIGAIFHIYLPS</sequence>
<keyword evidence="6" id="KW-0472">Membrane</keyword>
<keyword evidence="4 8" id="KW-0808">Transferase</keyword>
<keyword evidence="3" id="KW-0597">Phosphoprotein</keyword>
<dbReference type="SUPFAM" id="SSF55874">
    <property type="entry name" value="ATPase domain of HSP90 chaperone/DNA topoisomerase II/histidine kinase"/>
    <property type="match status" value="1"/>
</dbReference>
<dbReference type="PRINTS" id="PR00344">
    <property type="entry name" value="BCTRLSENSOR"/>
</dbReference>
<dbReference type="InterPro" id="IPR005467">
    <property type="entry name" value="His_kinase_dom"/>
</dbReference>
<dbReference type="Pfam" id="PF05227">
    <property type="entry name" value="CHASE3"/>
    <property type="match status" value="1"/>
</dbReference>
<evidence type="ECO:0000313" key="9">
    <source>
        <dbReference type="Proteomes" id="UP000837932"/>
    </source>
</evidence>
<reference evidence="8" key="1">
    <citation type="submission" date="2021-12" db="EMBL/GenBank/DDBJ databases">
        <authorList>
            <person name="Rodrigo-Torres L."/>
            <person name="Arahal R. D."/>
            <person name="Lucena T."/>
        </authorList>
    </citation>
    <scope>NUCLEOTIDE SEQUENCE</scope>
    <source>
        <strain evidence="8">CECT 8858</strain>
    </source>
</reference>
<dbReference type="SMART" id="SM00387">
    <property type="entry name" value="HATPase_c"/>
    <property type="match status" value="1"/>
</dbReference>
<dbReference type="InterPro" id="IPR003661">
    <property type="entry name" value="HisK_dim/P_dom"/>
</dbReference>
<dbReference type="PROSITE" id="PS50109">
    <property type="entry name" value="HIS_KIN"/>
    <property type="match status" value="1"/>
</dbReference>
<dbReference type="Pfam" id="PF00512">
    <property type="entry name" value="HisKA"/>
    <property type="match status" value="1"/>
</dbReference>
<dbReference type="InterPro" id="IPR052162">
    <property type="entry name" value="Sensor_kinase/Photoreceptor"/>
</dbReference>
<dbReference type="Gene3D" id="1.10.287.130">
    <property type="match status" value="1"/>
</dbReference>
<dbReference type="SUPFAM" id="SSF47384">
    <property type="entry name" value="Homodimeric domain of signal transducing histidine kinase"/>
    <property type="match status" value="1"/>
</dbReference>
<dbReference type="EC" id="2.7.13.3" evidence="2"/>
<gene>
    <name evidence="8" type="primary">sasA_12</name>
    <name evidence="8" type="ORF">EMA8858_02182</name>
</gene>
<proteinExistence type="predicted"/>
<dbReference type="InterPro" id="IPR036890">
    <property type="entry name" value="HATPase_C_sf"/>
</dbReference>
<dbReference type="SMART" id="SM00388">
    <property type="entry name" value="HisKA"/>
    <property type="match status" value="1"/>
</dbReference>
<protein>
    <recommendedName>
        <fullName evidence="2">histidine kinase</fullName>
        <ecNumber evidence="2">2.7.13.3</ecNumber>
    </recommendedName>
</protein>
<dbReference type="GO" id="GO:0016740">
    <property type="term" value="F:transferase activity"/>
    <property type="evidence" value="ECO:0007669"/>
    <property type="project" value="UniProtKB-KW"/>
</dbReference>
<keyword evidence="5" id="KW-0418">Kinase</keyword>
<evidence type="ECO:0000256" key="6">
    <source>
        <dbReference type="SAM" id="Phobius"/>
    </source>
</evidence>
<dbReference type="Gene3D" id="3.30.565.10">
    <property type="entry name" value="Histidine kinase-like ATPase, C-terminal domain"/>
    <property type="match status" value="1"/>
</dbReference>
<dbReference type="InterPro" id="IPR004358">
    <property type="entry name" value="Sig_transdc_His_kin-like_C"/>
</dbReference>
<evidence type="ECO:0000313" key="8">
    <source>
        <dbReference type="EMBL" id="CAH0996052.1"/>
    </source>
</evidence>
<evidence type="ECO:0000256" key="3">
    <source>
        <dbReference type="ARBA" id="ARBA00022553"/>
    </source>
</evidence>
<dbReference type="InterPro" id="IPR036097">
    <property type="entry name" value="HisK_dim/P_sf"/>
</dbReference>
<feature type="transmembrane region" description="Helical" evidence="6">
    <location>
        <begin position="163"/>
        <end position="184"/>
    </location>
</feature>
<accession>A0ABN8EY95</accession>
<name>A0ABN8EY95_9BACT</name>
<dbReference type="EMBL" id="CAKLPY010000002">
    <property type="protein sequence ID" value="CAH0996052.1"/>
    <property type="molecule type" value="Genomic_DNA"/>
</dbReference>
<evidence type="ECO:0000256" key="5">
    <source>
        <dbReference type="ARBA" id="ARBA00022777"/>
    </source>
</evidence>
<feature type="domain" description="Histidine kinase" evidence="7">
    <location>
        <begin position="217"/>
        <end position="445"/>
    </location>
</feature>
<dbReference type="InterPro" id="IPR007891">
    <property type="entry name" value="CHASE3"/>
</dbReference>
<evidence type="ECO:0000256" key="4">
    <source>
        <dbReference type="ARBA" id="ARBA00022679"/>
    </source>
</evidence>
<evidence type="ECO:0000256" key="1">
    <source>
        <dbReference type="ARBA" id="ARBA00000085"/>
    </source>
</evidence>
<keyword evidence="6" id="KW-0812">Transmembrane</keyword>
<dbReference type="CDD" id="cd00082">
    <property type="entry name" value="HisKA"/>
    <property type="match status" value="1"/>
</dbReference>
<evidence type="ECO:0000256" key="2">
    <source>
        <dbReference type="ARBA" id="ARBA00012438"/>
    </source>
</evidence>
<evidence type="ECO:0000259" key="7">
    <source>
        <dbReference type="PROSITE" id="PS50109"/>
    </source>
</evidence>
<dbReference type="PANTHER" id="PTHR43304:SF1">
    <property type="entry name" value="PAC DOMAIN-CONTAINING PROTEIN"/>
    <property type="match status" value="1"/>
</dbReference>
<dbReference type="CDD" id="cd19410">
    <property type="entry name" value="HK9-like_sensor"/>
    <property type="match status" value="1"/>
</dbReference>